<dbReference type="Pfam" id="PF21193">
    <property type="entry name" value="NMD_SH3"/>
    <property type="match status" value="1"/>
</dbReference>
<dbReference type="InterPro" id="IPR048898">
    <property type="entry name" value="OB_NMD3"/>
</dbReference>
<proteinExistence type="inferred from homology"/>
<comment type="caution">
    <text evidence="12">The sequence shown here is derived from an EMBL/GenBank/DDBJ whole genome shotgun (WGS) entry which is preliminary data.</text>
</comment>
<evidence type="ECO:0000256" key="5">
    <source>
        <dbReference type="ARBA" id="ARBA00022927"/>
    </source>
</evidence>
<dbReference type="InterPro" id="IPR048899">
    <property type="entry name" value="NMD_SH3"/>
</dbReference>
<dbReference type="Pfam" id="PF04981">
    <property type="entry name" value="NMD3"/>
    <property type="match status" value="1"/>
</dbReference>
<dbReference type="PANTHER" id="PTHR12746:SF2">
    <property type="entry name" value="60S RIBOSOMAL EXPORT PROTEIN NMD3"/>
    <property type="match status" value="1"/>
</dbReference>
<dbReference type="GO" id="GO:0005737">
    <property type="term" value="C:cytoplasm"/>
    <property type="evidence" value="ECO:0007669"/>
    <property type="project" value="UniProtKB-SubCell"/>
</dbReference>
<evidence type="ECO:0000259" key="10">
    <source>
        <dbReference type="Pfam" id="PF21192"/>
    </source>
</evidence>
<dbReference type="Proteomes" id="UP001465755">
    <property type="component" value="Unassembled WGS sequence"/>
</dbReference>
<evidence type="ECO:0000259" key="11">
    <source>
        <dbReference type="Pfam" id="PF21193"/>
    </source>
</evidence>
<evidence type="ECO:0000256" key="2">
    <source>
        <dbReference type="ARBA" id="ARBA00017035"/>
    </source>
</evidence>
<dbReference type="InterPro" id="IPR007064">
    <property type="entry name" value="Nmd3_N"/>
</dbReference>
<dbReference type="GO" id="GO:0015031">
    <property type="term" value="P:protein transport"/>
    <property type="evidence" value="ECO:0007669"/>
    <property type="project" value="UniProtKB-KW"/>
</dbReference>
<comment type="subcellular location">
    <subcellularLocation>
        <location evidence="7">Cytoplasm</location>
    </subcellularLocation>
    <subcellularLocation>
        <location evidence="7">Nucleus</location>
    </subcellularLocation>
</comment>
<feature type="region of interest" description="Disordered" evidence="8">
    <location>
        <begin position="471"/>
        <end position="492"/>
    </location>
</feature>
<evidence type="ECO:0000256" key="7">
    <source>
        <dbReference type="RuleBase" id="RU364108"/>
    </source>
</evidence>
<keyword evidence="5 7" id="KW-0653">Protein transport</keyword>
<dbReference type="PANTHER" id="PTHR12746">
    <property type="entry name" value="NONSENSE-MEDIATED MRNA DECAY PROTEIN 3"/>
    <property type="match status" value="1"/>
</dbReference>
<keyword evidence="13" id="KW-1185">Reference proteome</keyword>
<keyword evidence="4 7" id="KW-0963">Cytoplasm</keyword>
<evidence type="ECO:0000259" key="9">
    <source>
        <dbReference type="Pfam" id="PF04981"/>
    </source>
</evidence>
<evidence type="ECO:0000256" key="4">
    <source>
        <dbReference type="ARBA" id="ARBA00022490"/>
    </source>
</evidence>
<feature type="domain" description="60S ribosomal export protein NMD3 OB-fold" evidence="10">
    <location>
        <begin position="312"/>
        <end position="399"/>
    </location>
</feature>
<gene>
    <name evidence="12" type="ORF">WJX73_009435</name>
</gene>
<evidence type="ECO:0000256" key="6">
    <source>
        <dbReference type="ARBA" id="ARBA00023242"/>
    </source>
</evidence>
<comment type="function">
    <text evidence="7">Acts as an adapter for the XPO1/CRM1-mediated export of the 60S ribosomal subunit.</text>
</comment>
<evidence type="ECO:0000256" key="1">
    <source>
        <dbReference type="ARBA" id="ARBA00009794"/>
    </source>
</evidence>
<dbReference type="GO" id="GO:0043023">
    <property type="term" value="F:ribosomal large subunit binding"/>
    <property type="evidence" value="ECO:0007669"/>
    <property type="project" value="InterPro"/>
</dbReference>
<feature type="compositionally biased region" description="Basic and acidic residues" evidence="8">
    <location>
        <begin position="519"/>
        <end position="535"/>
    </location>
</feature>
<feature type="domain" description="Nmd3 N-terminal" evidence="9">
    <location>
        <begin position="16"/>
        <end position="245"/>
    </location>
</feature>
<evidence type="ECO:0000313" key="13">
    <source>
        <dbReference type="Proteomes" id="UP001465755"/>
    </source>
</evidence>
<dbReference type="EMBL" id="JALJOQ010000222">
    <property type="protein sequence ID" value="KAK9788608.1"/>
    <property type="molecule type" value="Genomic_DNA"/>
</dbReference>
<protein>
    <recommendedName>
        <fullName evidence="2 7">60S ribosomal export protein NMD3</fullName>
    </recommendedName>
</protein>
<dbReference type="AlphaFoldDB" id="A0AAW1NQQ3"/>
<keyword evidence="6 7" id="KW-0539">Nucleus</keyword>
<evidence type="ECO:0000256" key="3">
    <source>
        <dbReference type="ARBA" id="ARBA00022448"/>
    </source>
</evidence>
<dbReference type="InterPro" id="IPR039768">
    <property type="entry name" value="Nmd3"/>
</dbReference>
<dbReference type="GO" id="GO:0005634">
    <property type="term" value="C:nucleus"/>
    <property type="evidence" value="ECO:0007669"/>
    <property type="project" value="UniProtKB-SubCell"/>
</dbReference>
<name>A0AAW1NQQ3_9CHLO</name>
<comment type="similarity">
    <text evidence="1 7">Belongs to the NMD3 family.</text>
</comment>
<feature type="region of interest" description="Disordered" evidence="8">
    <location>
        <begin position="421"/>
        <end position="446"/>
    </location>
</feature>
<evidence type="ECO:0000256" key="8">
    <source>
        <dbReference type="SAM" id="MobiDB-lite"/>
    </source>
</evidence>
<reference evidence="12 13" key="1">
    <citation type="journal article" date="2024" name="Nat. Commun.">
        <title>Phylogenomics reveals the evolutionary origins of lichenization in chlorophyte algae.</title>
        <authorList>
            <person name="Puginier C."/>
            <person name="Libourel C."/>
            <person name="Otte J."/>
            <person name="Skaloud P."/>
            <person name="Haon M."/>
            <person name="Grisel S."/>
            <person name="Petersen M."/>
            <person name="Berrin J.G."/>
            <person name="Delaux P.M."/>
            <person name="Dal Grande F."/>
            <person name="Keller J."/>
        </authorList>
    </citation>
    <scope>NUCLEOTIDE SEQUENCE [LARGE SCALE GENOMIC DNA]</scope>
    <source>
        <strain evidence="12 13">SAG 2036</strain>
    </source>
</reference>
<organism evidence="12 13">
    <name type="scientific">Symbiochloris irregularis</name>
    <dbReference type="NCBI Taxonomy" id="706552"/>
    <lineage>
        <taxon>Eukaryota</taxon>
        <taxon>Viridiplantae</taxon>
        <taxon>Chlorophyta</taxon>
        <taxon>core chlorophytes</taxon>
        <taxon>Trebouxiophyceae</taxon>
        <taxon>Trebouxiales</taxon>
        <taxon>Trebouxiaceae</taxon>
        <taxon>Symbiochloris</taxon>
    </lineage>
</organism>
<feature type="region of interest" description="Disordered" evidence="8">
    <location>
        <begin position="516"/>
        <end position="535"/>
    </location>
</feature>
<feature type="domain" description="60S ribosomal export protein NMD3 SH3" evidence="11">
    <location>
        <begin position="248"/>
        <end position="294"/>
    </location>
</feature>
<evidence type="ECO:0000313" key="12">
    <source>
        <dbReference type="EMBL" id="KAK9788608.1"/>
    </source>
</evidence>
<dbReference type="Pfam" id="PF21192">
    <property type="entry name" value="OB_NMD3"/>
    <property type="match status" value="1"/>
</dbReference>
<accession>A0AAW1NQQ3</accession>
<keyword evidence="3 7" id="KW-0813">Transport</keyword>
<sequence>MQATFMPNRTQGHVLCCLCGLAITPNPTNMCVNCIRSQVDITEGLAKQISVLWCKECGRYLQPPRHWLRADPESKELLTFLLKKIKGLGKVKLIDAGFIWTEPHSRRLKVKGAVQAEVLNGAILQQNFVTEFVVEPHMCPDCTRANVDPNVWSACVQVRQHVEHKRTFFYLEQLILKHNADANCLSVKEKHEGVDFFFSNKAHAIKFIDFLQSVVPIKFRHDKQLVSHNEQNSTYNYKYTFSTEIVPICKDDLICIPQKMAGNTGNIGPLVLVTRVTNAITLTDPVTLRTAHVDAAAYWRLPFRPILSSRQLSEYVVLDVEDSGIATNKFVEADVQVARAADFGSNDRVLNTRSHLGALLHAGDTALGYDLYSANLNDSEVEKAVQRGLTLPDVILVRRSYEKQRRHKNRGANRAWKLKRMAVDENEEPQAATAASKKRGGPKGTDDLERFMQELEEDPEMRAKVALYRDPGHDAPAAPADESAMSEDFDEEDFPQVPLEELVDQLNHLDIDHDEALDEEQRHEENGDHAMVDKI</sequence>
<dbReference type="GO" id="GO:0000055">
    <property type="term" value="P:ribosomal large subunit export from nucleus"/>
    <property type="evidence" value="ECO:0007669"/>
    <property type="project" value="TreeGrafter"/>
</dbReference>